<organism evidence="2">
    <name type="scientific">Schistocephalus solidus</name>
    <name type="common">Tapeworm</name>
    <dbReference type="NCBI Taxonomy" id="70667"/>
    <lineage>
        <taxon>Eukaryota</taxon>
        <taxon>Metazoa</taxon>
        <taxon>Spiralia</taxon>
        <taxon>Lophotrochozoa</taxon>
        <taxon>Platyhelminthes</taxon>
        <taxon>Cestoda</taxon>
        <taxon>Eucestoda</taxon>
        <taxon>Diphyllobothriidea</taxon>
        <taxon>Diphyllobothriidae</taxon>
        <taxon>Schistocephalus</taxon>
    </lineage>
</organism>
<sequence>RSLPHSLYVLSPNKMVLSKLPLSLLSLHGATKFKQLIPTGTVSRYSTHKSKNFFLKQYSVTYLIALVGSGCATMISYGIYCILFNPDITLPFWDKEPRYHSYARAEYRSRLPPNSDQREIPVIMSANGSLDFDNGEKVHPPTQDN</sequence>
<accession>A0A0X3PQK9</accession>
<proteinExistence type="predicted"/>
<protein>
    <submittedName>
        <fullName evidence="2">Uncharacterized protein</fullName>
    </submittedName>
</protein>
<feature type="transmembrane region" description="Helical" evidence="1">
    <location>
        <begin position="60"/>
        <end position="80"/>
    </location>
</feature>
<keyword evidence="1" id="KW-1133">Transmembrane helix</keyword>
<evidence type="ECO:0000256" key="1">
    <source>
        <dbReference type="SAM" id="Phobius"/>
    </source>
</evidence>
<reference evidence="2" key="1">
    <citation type="submission" date="2016-01" db="EMBL/GenBank/DDBJ databases">
        <title>Reference transcriptome for the parasite Schistocephalus solidus: insights into the molecular evolution of parasitism.</title>
        <authorList>
            <person name="Hebert F.O."/>
            <person name="Grambauer S."/>
            <person name="Barber I."/>
            <person name="Landry C.R."/>
            <person name="Aubin-Horth N."/>
        </authorList>
    </citation>
    <scope>NUCLEOTIDE SEQUENCE</scope>
</reference>
<gene>
    <name evidence="2" type="ORF">TR168217</name>
</gene>
<name>A0A0X3PQK9_SCHSO</name>
<dbReference type="AlphaFoldDB" id="A0A0X3PQK9"/>
<keyword evidence="1" id="KW-0472">Membrane</keyword>
<evidence type="ECO:0000313" key="2">
    <source>
        <dbReference type="EMBL" id="JAP53470.1"/>
    </source>
</evidence>
<keyword evidence="1" id="KW-0812">Transmembrane</keyword>
<feature type="non-terminal residue" evidence="2">
    <location>
        <position position="1"/>
    </location>
</feature>
<dbReference type="EMBL" id="GEEE01009755">
    <property type="protein sequence ID" value="JAP53470.1"/>
    <property type="molecule type" value="Transcribed_RNA"/>
</dbReference>